<dbReference type="GO" id="GO:0046872">
    <property type="term" value="F:metal ion binding"/>
    <property type="evidence" value="ECO:0007669"/>
    <property type="project" value="UniProtKB-KW"/>
</dbReference>
<evidence type="ECO:0000259" key="3">
    <source>
        <dbReference type="PROSITE" id="PS51747"/>
    </source>
</evidence>
<dbReference type="Proteomes" id="UP001303473">
    <property type="component" value="Unassembled WGS sequence"/>
</dbReference>
<feature type="region of interest" description="Disordered" evidence="2">
    <location>
        <begin position="48"/>
        <end position="82"/>
    </location>
</feature>
<evidence type="ECO:0000256" key="1">
    <source>
        <dbReference type="ARBA" id="ARBA00022801"/>
    </source>
</evidence>
<dbReference type="SUPFAM" id="SSF53927">
    <property type="entry name" value="Cytidine deaminase-like"/>
    <property type="match status" value="1"/>
</dbReference>
<dbReference type="InterPro" id="IPR016193">
    <property type="entry name" value="Cytidine_deaminase-like"/>
</dbReference>
<feature type="region of interest" description="Disordered" evidence="2">
    <location>
        <begin position="196"/>
        <end position="221"/>
    </location>
</feature>
<evidence type="ECO:0000256" key="2">
    <source>
        <dbReference type="SAM" id="MobiDB-lite"/>
    </source>
</evidence>
<gene>
    <name evidence="4" type="ORF">QBC46DRAFT_13989</name>
</gene>
<dbReference type="PANTHER" id="PTHR11079">
    <property type="entry name" value="CYTOSINE DEAMINASE FAMILY MEMBER"/>
    <property type="match status" value="1"/>
</dbReference>
<feature type="region of interest" description="Disordered" evidence="2">
    <location>
        <begin position="527"/>
        <end position="574"/>
    </location>
</feature>
<accession>A0AAN6NF28</accession>
<feature type="region of interest" description="Disordered" evidence="2">
    <location>
        <begin position="292"/>
        <end position="328"/>
    </location>
</feature>
<dbReference type="PANTHER" id="PTHR11079:SF149">
    <property type="entry name" value="TRNA-SPECIFIC ADENOSINE DEAMINASE 2"/>
    <property type="match status" value="1"/>
</dbReference>
<dbReference type="GO" id="GO:0052717">
    <property type="term" value="F:tRNA-specific adenosine-34 deaminase activity"/>
    <property type="evidence" value="ECO:0007669"/>
    <property type="project" value="UniProtKB-EC"/>
</dbReference>
<keyword evidence="1" id="KW-0378">Hydrolase</keyword>
<dbReference type="CDD" id="cd01285">
    <property type="entry name" value="nucleoside_deaminase"/>
    <property type="match status" value="1"/>
</dbReference>
<name>A0AAN6NF28_9PEZI</name>
<feature type="compositionally biased region" description="Polar residues" evidence="2">
    <location>
        <begin position="539"/>
        <end position="565"/>
    </location>
</feature>
<dbReference type="Pfam" id="PF00383">
    <property type="entry name" value="dCMP_cyt_deam_1"/>
    <property type="match status" value="2"/>
</dbReference>
<feature type="domain" description="CMP/dCMP-type deaminase" evidence="3">
    <location>
        <begin position="227"/>
        <end position="406"/>
    </location>
</feature>
<dbReference type="GO" id="GO:0005737">
    <property type="term" value="C:cytoplasm"/>
    <property type="evidence" value="ECO:0007669"/>
    <property type="project" value="TreeGrafter"/>
</dbReference>
<reference evidence="5" key="1">
    <citation type="journal article" date="2023" name="Mol. Phylogenet. Evol.">
        <title>Genome-scale phylogeny and comparative genomics of the fungal order Sordariales.</title>
        <authorList>
            <person name="Hensen N."/>
            <person name="Bonometti L."/>
            <person name="Westerberg I."/>
            <person name="Brannstrom I.O."/>
            <person name="Guillou S."/>
            <person name="Cros-Aarteil S."/>
            <person name="Calhoun S."/>
            <person name="Haridas S."/>
            <person name="Kuo A."/>
            <person name="Mondo S."/>
            <person name="Pangilinan J."/>
            <person name="Riley R."/>
            <person name="LaButti K."/>
            <person name="Andreopoulos B."/>
            <person name="Lipzen A."/>
            <person name="Chen C."/>
            <person name="Yan M."/>
            <person name="Daum C."/>
            <person name="Ng V."/>
            <person name="Clum A."/>
            <person name="Steindorff A."/>
            <person name="Ohm R.A."/>
            <person name="Martin F."/>
            <person name="Silar P."/>
            <person name="Natvig D.O."/>
            <person name="Lalanne C."/>
            <person name="Gautier V."/>
            <person name="Ament-Velasquez S.L."/>
            <person name="Kruys A."/>
            <person name="Hutchinson M.I."/>
            <person name="Powell A.J."/>
            <person name="Barry K."/>
            <person name="Miller A.N."/>
            <person name="Grigoriev I.V."/>
            <person name="Debuchy R."/>
            <person name="Gladieux P."/>
            <person name="Hiltunen Thoren M."/>
            <person name="Johannesson H."/>
        </authorList>
    </citation>
    <scope>NUCLEOTIDE SEQUENCE [LARGE SCALE GENOMIC DNA]</scope>
    <source>
        <strain evidence="5">CBS 340.73</strain>
    </source>
</reference>
<comment type="caution">
    <text evidence="4">The sequence shown here is derived from an EMBL/GenBank/DDBJ whole genome shotgun (WGS) entry which is preliminary data.</text>
</comment>
<feature type="compositionally biased region" description="Pro residues" evidence="2">
    <location>
        <begin position="73"/>
        <end position="82"/>
    </location>
</feature>
<dbReference type="AlphaFoldDB" id="A0AAN6NF28"/>
<keyword evidence="5" id="KW-1185">Reference proteome</keyword>
<dbReference type="EMBL" id="MU853762">
    <property type="protein sequence ID" value="KAK3943934.1"/>
    <property type="molecule type" value="Genomic_DNA"/>
</dbReference>
<proteinExistence type="predicted"/>
<evidence type="ECO:0000313" key="5">
    <source>
        <dbReference type="Proteomes" id="UP001303473"/>
    </source>
</evidence>
<protein>
    <recommendedName>
        <fullName evidence="3">CMP/dCMP-type deaminase domain-containing protein</fullName>
    </recommendedName>
</protein>
<dbReference type="InterPro" id="IPR002125">
    <property type="entry name" value="CMP_dCMP_dom"/>
</dbReference>
<feature type="region of interest" description="Disordered" evidence="2">
    <location>
        <begin position="411"/>
        <end position="470"/>
    </location>
</feature>
<dbReference type="Gene3D" id="3.40.140.10">
    <property type="entry name" value="Cytidine Deaminase, domain 2"/>
    <property type="match status" value="1"/>
</dbReference>
<dbReference type="PROSITE" id="PS51747">
    <property type="entry name" value="CYT_DCMP_DEAMINASES_2"/>
    <property type="match status" value="1"/>
</dbReference>
<dbReference type="GO" id="GO:0005634">
    <property type="term" value="C:nucleus"/>
    <property type="evidence" value="ECO:0007669"/>
    <property type="project" value="TreeGrafter"/>
</dbReference>
<evidence type="ECO:0000313" key="4">
    <source>
        <dbReference type="EMBL" id="KAK3943934.1"/>
    </source>
</evidence>
<sequence length="574" mass="61420">MAVADSKSVSAASRQISVFLHSLLVLLLDYLRHAINIFLNLRQPDRTTGLHTATSKRGRRCDRMPSSAAPAGTPRPKPPPKIVPALPRLPLSRRENVPSRTTVSEYQLGDNLARLRISDELPGEQCSVSVKPTANTTAATVQGDNSGVVQKVKEDGALCDSRFQAVHEAGADRSVAGKRMETDTAVVLATNQTAQSAKLSGSVPPEEDGKIGAQAQGDRAGEVDEAAIHSGFMREALDMARLALKTNETPVGCVLVHNGRVVARGMNATNISRNGTRHAELMALSALLSYRPAPQEDKGSQARRSRCRVRLGDRTNRPDATLDDSTWGDVDPRDGHLYPYGQKLHPSPRVDRSLVSECILYVTVEPCVMCASLLRQLRIKKVYFGAINDKFGGTGGVFSIHKNSPVHMCSAPPSPMPQNGKGSVRPALGPRPLSEGAAMDDQPSPGEEKTSDKLGQGYVLHPNHPGDGGNVEPGFEVEGLWGRDEAVTLLRQFYVQENNRAPVPRKKEGRAARLAAMMERDGHAAGPMIEASAVASPSKDGSVNSSATDYPSSNSATSVSPQLANVESVASARI</sequence>
<organism evidence="4 5">
    <name type="scientific">Diplogelasinospora grovesii</name>
    <dbReference type="NCBI Taxonomy" id="303347"/>
    <lineage>
        <taxon>Eukaryota</taxon>
        <taxon>Fungi</taxon>
        <taxon>Dikarya</taxon>
        <taxon>Ascomycota</taxon>
        <taxon>Pezizomycotina</taxon>
        <taxon>Sordariomycetes</taxon>
        <taxon>Sordariomycetidae</taxon>
        <taxon>Sordariales</taxon>
        <taxon>Diplogelasinosporaceae</taxon>
        <taxon>Diplogelasinospora</taxon>
    </lineage>
</organism>
<dbReference type="GO" id="GO:0002100">
    <property type="term" value="P:tRNA wobble adenosine to inosine editing"/>
    <property type="evidence" value="ECO:0007669"/>
    <property type="project" value="InterPro"/>
</dbReference>